<organism evidence="2 3">
    <name type="scientific">Candidatus Roizmanbacteria bacterium CG_4_9_14_0_2_um_filter_39_13</name>
    <dbReference type="NCBI Taxonomy" id="1974839"/>
    <lineage>
        <taxon>Bacteria</taxon>
        <taxon>Candidatus Roizmaniibacteriota</taxon>
    </lineage>
</organism>
<dbReference type="GO" id="GO:0003677">
    <property type="term" value="F:DNA binding"/>
    <property type="evidence" value="ECO:0007669"/>
    <property type="project" value="InterPro"/>
</dbReference>
<dbReference type="AlphaFoldDB" id="A0A2M8F3I2"/>
<dbReference type="InterPro" id="IPR036515">
    <property type="entry name" value="Transposase_17_sf"/>
</dbReference>
<protein>
    <submittedName>
        <fullName evidence="2">IS200/IS605 family transposase</fullName>
    </submittedName>
</protein>
<dbReference type="InterPro" id="IPR002686">
    <property type="entry name" value="Transposase_17"/>
</dbReference>
<dbReference type="GO" id="GO:0006313">
    <property type="term" value="P:DNA transposition"/>
    <property type="evidence" value="ECO:0007669"/>
    <property type="project" value="InterPro"/>
</dbReference>
<dbReference type="SUPFAM" id="SSF143422">
    <property type="entry name" value="Transposase IS200-like"/>
    <property type="match status" value="1"/>
</dbReference>
<evidence type="ECO:0000259" key="1">
    <source>
        <dbReference type="SMART" id="SM01321"/>
    </source>
</evidence>
<gene>
    <name evidence="2" type="ORF">CO051_00920</name>
</gene>
<dbReference type="Pfam" id="PF01797">
    <property type="entry name" value="Y1_Tnp"/>
    <property type="match status" value="1"/>
</dbReference>
<dbReference type="GO" id="GO:0004803">
    <property type="term" value="F:transposase activity"/>
    <property type="evidence" value="ECO:0007669"/>
    <property type="project" value="InterPro"/>
</dbReference>
<reference evidence="3" key="1">
    <citation type="submission" date="2017-09" db="EMBL/GenBank/DDBJ databases">
        <title>Depth-based differentiation of microbial function through sediment-hosted aquifers and enrichment of novel symbionts in the deep terrestrial subsurface.</title>
        <authorList>
            <person name="Probst A.J."/>
            <person name="Ladd B."/>
            <person name="Jarett J.K."/>
            <person name="Geller-Mcgrath D.E."/>
            <person name="Sieber C.M.K."/>
            <person name="Emerson J.B."/>
            <person name="Anantharaman K."/>
            <person name="Thomas B.C."/>
            <person name="Malmstrom R."/>
            <person name="Stieglmeier M."/>
            <person name="Klingl A."/>
            <person name="Woyke T."/>
            <person name="Ryan C.M."/>
            <person name="Banfield J.F."/>
        </authorList>
    </citation>
    <scope>NUCLEOTIDE SEQUENCE [LARGE SCALE GENOMIC DNA]</scope>
</reference>
<sequence>MSINLHKRHNISVLLYHFVFPTQFRKVVIDNEIDKIIKDVCLEIANRYELHFVEIGSDKDHVHFLVQSVPTFTITKLVTTIKSITAKEIFFKRPDLKKQMWGSNFWTSGYYVSTVGAHGNEHAITHYVKQQGKEKEYYQIHKDQLTLFI</sequence>
<comment type="caution">
    <text evidence="2">The sequence shown here is derived from an EMBL/GenBank/DDBJ whole genome shotgun (WGS) entry which is preliminary data.</text>
</comment>
<evidence type="ECO:0000313" key="2">
    <source>
        <dbReference type="EMBL" id="PJC33849.1"/>
    </source>
</evidence>
<evidence type="ECO:0000313" key="3">
    <source>
        <dbReference type="Proteomes" id="UP000231383"/>
    </source>
</evidence>
<dbReference type="EMBL" id="PFSC01000024">
    <property type="protein sequence ID" value="PJC33849.1"/>
    <property type="molecule type" value="Genomic_DNA"/>
</dbReference>
<name>A0A2M8F3I2_9BACT</name>
<dbReference type="Gene3D" id="3.30.70.1290">
    <property type="entry name" value="Transposase IS200-like"/>
    <property type="match status" value="1"/>
</dbReference>
<dbReference type="PANTHER" id="PTHR33360">
    <property type="entry name" value="TRANSPOSASE FOR INSERTION SEQUENCE ELEMENT IS200"/>
    <property type="match status" value="1"/>
</dbReference>
<dbReference type="Proteomes" id="UP000231383">
    <property type="component" value="Unassembled WGS sequence"/>
</dbReference>
<accession>A0A2M8F3I2</accession>
<proteinExistence type="predicted"/>
<dbReference type="PANTHER" id="PTHR33360:SF2">
    <property type="entry name" value="TRANSPOSASE FOR INSERTION SEQUENCE ELEMENT IS200"/>
    <property type="match status" value="1"/>
</dbReference>
<dbReference type="SMART" id="SM01321">
    <property type="entry name" value="Y1_Tnp"/>
    <property type="match status" value="1"/>
</dbReference>
<feature type="domain" description="Transposase IS200-like" evidence="1">
    <location>
        <begin position="11"/>
        <end position="131"/>
    </location>
</feature>
<dbReference type="NCBIfam" id="NF033573">
    <property type="entry name" value="transpos_IS200"/>
    <property type="match status" value="1"/>
</dbReference>